<dbReference type="EMBL" id="CP012898">
    <property type="protein sequence ID" value="ALJ04148.1"/>
    <property type="molecule type" value="Genomic_DNA"/>
</dbReference>
<accession>A0A0P0CID0</accession>
<organism evidence="1 2">
    <name type="scientific">Pseudalgibacter alginicilyticus</name>
    <dbReference type="NCBI Taxonomy" id="1736674"/>
    <lineage>
        <taxon>Bacteria</taxon>
        <taxon>Pseudomonadati</taxon>
        <taxon>Bacteroidota</taxon>
        <taxon>Flavobacteriia</taxon>
        <taxon>Flavobacteriales</taxon>
        <taxon>Flavobacteriaceae</taxon>
        <taxon>Pseudalgibacter</taxon>
    </lineage>
</organism>
<protein>
    <recommendedName>
        <fullName evidence="3">GAF domain-containing protein</fullName>
    </recommendedName>
</protein>
<dbReference type="RefSeq" id="WP_054724585.1">
    <property type="nucleotide sequence ID" value="NZ_CP012898.1"/>
</dbReference>
<reference evidence="1 2" key="1">
    <citation type="submission" date="2015-10" db="EMBL/GenBank/DDBJ databases">
        <authorList>
            <person name="Gilbert D.G."/>
        </authorList>
    </citation>
    <scope>NUCLEOTIDE SEQUENCE [LARGE SCALE GENOMIC DNA]</scope>
    <source>
        <strain evidence="2">HZ-22</strain>
    </source>
</reference>
<evidence type="ECO:0000313" key="1">
    <source>
        <dbReference type="EMBL" id="ALJ04148.1"/>
    </source>
</evidence>
<evidence type="ECO:0000313" key="2">
    <source>
        <dbReference type="Proteomes" id="UP000057981"/>
    </source>
</evidence>
<proteinExistence type="predicted"/>
<gene>
    <name evidence="1" type="ORF">APS56_02830</name>
</gene>
<dbReference type="AlphaFoldDB" id="A0A0P0CID0"/>
<name>A0A0P0CID0_9FLAO</name>
<evidence type="ECO:0008006" key="3">
    <source>
        <dbReference type="Google" id="ProtNLM"/>
    </source>
</evidence>
<dbReference type="PATRIC" id="fig|1736674.3.peg.589"/>
<dbReference type="OrthoDB" id="627374at2"/>
<dbReference type="Proteomes" id="UP000057981">
    <property type="component" value="Chromosome"/>
</dbReference>
<keyword evidence="2" id="KW-1185">Reference proteome</keyword>
<dbReference type="KEGG" id="ahz:APS56_02830"/>
<dbReference type="STRING" id="1736674.APS56_02830"/>
<sequence>MQTLIKKGPFESKLSFRLLKEKFEELSVSNNPVAQFQSNQALELFKKHPFLANGELSLSECESHRVVIEQLMGYLFPVALTTNEIKTAIYPLTNFTFYTSARLVNILKNSIYNLDEIFKMLFKDHIDGYDLIPYAVILNSYYQYNIDLDRPKTLKIANKDGSIRNYRVTFNADFMEIYPNENAIEITPDVLDELLTDANNKDVWKQYFPDNSWTVEGFGIVTMTDTTLDETIDNFKTHLIQPNNESFFSLKENIRHIFGIPDLELGSYSFEHNKLIPPHPYDNNFKMLSIEKGDSVDCKGYACDKVYRQLFVENKPAILSNIERYDELTKGNTLSKTLLKQGFKSAVLIPIVIDGNLQFVIEMATYKTNQLNAINMVKMETLMPFILSYSARSITEFKNEVSAVIQQECTSIHPSVEWRFEEEASKFIQKRNTGENPSFNEIVFKDVLPLYGQIDIIGSSEARNKAIQSDLKEQLTQTKNLLNACLEEKKSPYYEQLTYQIDKFIYELDEEFQTNTEQEVNRFFNIQIFPLLEHLLTTNINVEGIKAFKATLDSELKTYYKARKEYDDTVDLTNKKLSCFIDKQQELAQAMFPHFFEKFKTDGVEHNLYIGQSITQNKTFHLTDLYNLRLWQLQVVCEMEAMYYNEQKEFPLQLDVASLILVYDVPLTIRYRMDEKQFDVDGAYNVRYEMIKKRIDKALIKNTNERLRQPNKLSVVYSSNEIEREYLNYFEFLQSKNYIGKNIEIVEIEELQGASGIKAIRVDINYKLNKIENLFNVNDLEIIE</sequence>